<dbReference type="AlphaFoldDB" id="A0A163PRR4"/>
<dbReference type="RefSeq" id="WP_066244977.1">
    <property type="nucleotide sequence ID" value="NZ_LRFC01000038.1"/>
</dbReference>
<dbReference type="Proteomes" id="UP000076567">
    <property type="component" value="Unassembled WGS sequence"/>
</dbReference>
<sequence length="95" mass="10485">MNQRVVDVILAEAETEYLANNNCATFLAELDLLAATLTTAGDFLATISAAIALKQIYIEQAQAQKDQQEQEAQMKDIQDQLTALKNEIKTLRGTK</sequence>
<evidence type="ECO:0000313" key="3">
    <source>
        <dbReference type="Proteomes" id="UP000076567"/>
    </source>
</evidence>
<comment type="caution">
    <text evidence="2">The sequence shown here is derived from an EMBL/GenBank/DDBJ whole genome shotgun (WGS) entry which is preliminary data.</text>
</comment>
<dbReference type="EMBL" id="LRFC01000038">
    <property type="protein sequence ID" value="KZE64022.1"/>
    <property type="molecule type" value="Genomic_DNA"/>
</dbReference>
<keyword evidence="1" id="KW-0175">Coiled coil</keyword>
<name>A0A163PRR4_9BACL</name>
<feature type="coiled-coil region" evidence="1">
    <location>
        <begin position="51"/>
        <end position="94"/>
    </location>
</feature>
<protein>
    <submittedName>
        <fullName evidence="2">Uncharacterized protein</fullName>
    </submittedName>
</protein>
<keyword evidence="3" id="KW-1185">Reference proteome</keyword>
<proteinExistence type="predicted"/>
<gene>
    <name evidence="2" type="ORF">AWM68_13010</name>
</gene>
<reference evidence="3" key="1">
    <citation type="submission" date="2016-01" db="EMBL/GenBank/DDBJ databases">
        <title>Draft genome of Chromobacterium sp. F49.</title>
        <authorList>
            <person name="Hong K.W."/>
        </authorList>
    </citation>
    <scope>NUCLEOTIDE SEQUENCE [LARGE SCALE GENOMIC DNA]</scope>
    <source>
        <strain evidence="3">P7IIIA</strain>
    </source>
</reference>
<organism evidence="2 3">
    <name type="scientific">Fictibacillus phosphorivorans</name>
    <dbReference type="NCBI Taxonomy" id="1221500"/>
    <lineage>
        <taxon>Bacteria</taxon>
        <taxon>Bacillati</taxon>
        <taxon>Bacillota</taxon>
        <taxon>Bacilli</taxon>
        <taxon>Bacillales</taxon>
        <taxon>Fictibacillaceae</taxon>
        <taxon>Fictibacillus</taxon>
    </lineage>
</organism>
<evidence type="ECO:0000256" key="1">
    <source>
        <dbReference type="SAM" id="Coils"/>
    </source>
</evidence>
<accession>A0A163PRR4</accession>
<evidence type="ECO:0000313" key="2">
    <source>
        <dbReference type="EMBL" id="KZE64022.1"/>
    </source>
</evidence>